<dbReference type="InterPro" id="IPR004182">
    <property type="entry name" value="GRAM"/>
</dbReference>
<dbReference type="AlphaFoldDB" id="A0A7J6AJP1"/>
<evidence type="ECO:0000313" key="3">
    <source>
        <dbReference type="EMBL" id="KAF4082896.1"/>
    </source>
</evidence>
<dbReference type="GO" id="GO:2001256">
    <property type="term" value="P:regulation of store-operated calcium entry"/>
    <property type="evidence" value="ECO:0007669"/>
    <property type="project" value="TreeGrafter"/>
</dbReference>
<evidence type="ECO:0000256" key="1">
    <source>
        <dbReference type="SAM" id="MobiDB-lite"/>
    </source>
</evidence>
<dbReference type="PANTHER" id="PTHR46973">
    <property type="entry name" value="GRAM DOMAIN-CONTAINING PROTEIN 2A"/>
    <property type="match status" value="1"/>
</dbReference>
<dbReference type="Gene3D" id="2.30.29.30">
    <property type="entry name" value="Pleckstrin-homology domain (PH domain)/Phosphotyrosine-binding domain (PTB)"/>
    <property type="match status" value="1"/>
</dbReference>
<accession>A0A7J6AJP1</accession>
<evidence type="ECO:0000259" key="2">
    <source>
        <dbReference type="SMART" id="SM00568"/>
    </source>
</evidence>
<sequence length="276" mass="30747">MSDQAEDVSLLTPQDVSEPPKEDDTHHAPHFRVHLFDELSCEDVKKCTRGLCEAGSTSVVKSSHASASLQAFSAKSSRPLREKSRLQGSCVHELISLPPASSSSHTVSKYNSQYHKLFHNVPKEENLMKVYSCALLRDILLQGRLYISRNWLCFYANLFGKDIKVCIPVVSVRLVKKHKTAGLVPNGLAITTDSSQKYVFVSLLSRDSVYDVLRQICTHLQVNGKKSLSFKQYMEQPTSLSLKNSSREYQVAMKPGAEVAEESAVASRSSAPRLIY</sequence>
<evidence type="ECO:0000313" key="4">
    <source>
        <dbReference type="Proteomes" id="UP000593565"/>
    </source>
</evidence>
<dbReference type="SMART" id="SM00568">
    <property type="entry name" value="GRAM"/>
    <property type="match status" value="1"/>
</dbReference>
<feature type="domain" description="GRAM" evidence="2">
    <location>
        <begin position="112"/>
        <end position="179"/>
    </location>
</feature>
<dbReference type="InterPro" id="IPR042624">
    <property type="entry name" value="RAMD2A"/>
</dbReference>
<organism evidence="3 4">
    <name type="scientific">Ameiurus melas</name>
    <name type="common">Black bullhead</name>
    <name type="synonym">Silurus melas</name>
    <dbReference type="NCBI Taxonomy" id="219545"/>
    <lineage>
        <taxon>Eukaryota</taxon>
        <taxon>Metazoa</taxon>
        <taxon>Chordata</taxon>
        <taxon>Craniata</taxon>
        <taxon>Vertebrata</taxon>
        <taxon>Euteleostomi</taxon>
        <taxon>Actinopterygii</taxon>
        <taxon>Neopterygii</taxon>
        <taxon>Teleostei</taxon>
        <taxon>Ostariophysi</taxon>
        <taxon>Siluriformes</taxon>
        <taxon>Ictaluridae</taxon>
        <taxon>Ameiurus</taxon>
    </lineage>
</organism>
<protein>
    <recommendedName>
        <fullName evidence="2">GRAM domain-containing protein</fullName>
    </recommendedName>
</protein>
<dbReference type="Pfam" id="PF02893">
    <property type="entry name" value="GRAM"/>
    <property type="match status" value="1"/>
</dbReference>
<reference evidence="3 4" key="1">
    <citation type="submission" date="2020-02" db="EMBL/GenBank/DDBJ databases">
        <title>A chromosome-scale genome assembly of the black bullhead catfish (Ameiurus melas).</title>
        <authorList>
            <person name="Wen M."/>
            <person name="Zham M."/>
            <person name="Cabau C."/>
            <person name="Klopp C."/>
            <person name="Donnadieu C."/>
            <person name="Roques C."/>
            <person name="Bouchez O."/>
            <person name="Lampietro C."/>
            <person name="Jouanno E."/>
            <person name="Herpin A."/>
            <person name="Louis A."/>
            <person name="Berthelot C."/>
            <person name="Parey E."/>
            <person name="Roest-Crollius H."/>
            <person name="Braasch I."/>
            <person name="Postlethwait J."/>
            <person name="Robinson-Rechavi M."/>
            <person name="Echchiki A."/>
            <person name="Begum T."/>
            <person name="Montfort J."/>
            <person name="Schartl M."/>
            <person name="Bobe J."/>
            <person name="Guiguen Y."/>
        </authorList>
    </citation>
    <scope>NUCLEOTIDE SEQUENCE [LARGE SCALE GENOMIC DNA]</scope>
    <source>
        <strain evidence="3">M_S1</strain>
        <tissue evidence="3">Blood</tissue>
    </source>
</reference>
<dbReference type="FunFam" id="2.30.29.30:FF:000086">
    <property type="entry name" value="GRAM domain-containing protein 2B isoform 2"/>
    <property type="match status" value="1"/>
</dbReference>
<keyword evidence="4" id="KW-1185">Reference proteome</keyword>
<dbReference type="InterPro" id="IPR011993">
    <property type="entry name" value="PH-like_dom_sf"/>
</dbReference>
<dbReference type="EMBL" id="JAAGNN010000011">
    <property type="protein sequence ID" value="KAF4082896.1"/>
    <property type="molecule type" value="Genomic_DNA"/>
</dbReference>
<gene>
    <name evidence="3" type="ORF">AMELA_G00133860</name>
</gene>
<dbReference type="GO" id="GO:0044232">
    <property type="term" value="C:organelle membrane contact site"/>
    <property type="evidence" value="ECO:0007669"/>
    <property type="project" value="TreeGrafter"/>
</dbReference>
<proteinExistence type="predicted"/>
<dbReference type="GO" id="GO:0005789">
    <property type="term" value="C:endoplasmic reticulum membrane"/>
    <property type="evidence" value="ECO:0007669"/>
    <property type="project" value="TreeGrafter"/>
</dbReference>
<dbReference type="CDD" id="cd13220">
    <property type="entry name" value="PH-GRAM_GRAMDC"/>
    <property type="match status" value="1"/>
</dbReference>
<comment type="caution">
    <text evidence="3">The sequence shown here is derived from an EMBL/GenBank/DDBJ whole genome shotgun (WGS) entry which is preliminary data.</text>
</comment>
<name>A0A7J6AJP1_AMEME</name>
<dbReference type="GO" id="GO:0005546">
    <property type="term" value="F:phosphatidylinositol-4,5-bisphosphate binding"/>
    <property type="evidence" value="ECO:0007669"/>
    <property type="project" value="TreeGrafter"/>
</dbReference>
<dbReference type="Proteomes" id="UP000593565">
    <property type="component" value="Unassembled WGS sequence"/>
</dbReference>
<dbReference type="PANTHER" id="PTHR46973:SF1">
    <property type="entry name" value="GRAM DOMAIN-CONTAINING PROTEIN 2A"/>
    <property type="match status" value="1"/>
</dbReference>
<dbReference type="GO" id="GO:0061817">
    <property type="term" value="P:endoplasmic reticulum-plasma membrane tethering"/>
    <property type="evidence" value="ECO:0007669"/>
    <property type="project" value="TreeGrafter"/>
</dbReference>
<feature type="compositionally biased region" description="Basic and acidic residues" evidence="1">
    <location>
        <begin position="18"/>
        <end position="27"/>
    </location>
</feature>
<feature type="region of interest" description="Disordered" evidence="1">
    <location>
        <begin position="1"/>
        <end position="27"/>
    </location>
</feature>